<evidence type="ECO:0000256" key="1">
    <source>
        <dbReference type="ARBA" id="ARBA00009995"/>
    </source>
</evidence>
<dbReference type="EMBL" id="CAJGYO010000008">
    <property type="protein sequence ID" value="CAD6251465.1"/>
    <property type="molecule type" value="Genomic_DNA"/>
</dbReference>
<evidence type="ECO:0000313" key="3">
    <source>
        <dbReference type="Proteomes" id="UP000604825"/>
    </source>
</evidence>
<dbReference type="PANTHER" id="PTHR48047:SF25">
    <property type="entry name" value="OS02G0207100 PROTEIN"/>
    <property type="match status" value="1"/>
</dbReference>
<dbReference type="AlphaFoldDB" id="A0A811PU87"/>
<reference evidence="2" key="1">
    <citation type="submission" date="2020-10" db="EMBL/GenBank/DDBJ databases">
        <authorList>
            <person name="Han B."/>
            <person name="Lu T."/>
            <person name="Zhao Q."/>
            <person name="Huang X."/>
            <person name="Zhao Y."/>
        </authorList>
    </citation>
    <scope>NUCLEOTIDE SEQUENCE</scope>
</reference>
<dbReference type="PANTHER" id="PTHR48047">
    <property type="entry name" value="GLYCOSYLTRANSFERASE"/>
    <property type="match status" value="1"/>
</dbReference>
<dbReference type="SUPFAM" id="SSF53756">
    <property type="entry name" value="UDP-Glycosyltransferase/glycogen phosphorylase"/>
    <property type="match status" value="1"/>
</dbReference>
<dbReference type="OrthoDB" id="784167at2759"/>
<dbReference type="Gene3D" id="3.40.50.2000">
    <property type="entry name" value="Glycogen Phosphorylase B"/>
    <property type="match status" value="1"/>
</dbReference>
<dbReference type="Proteomes" id="UP000604825">
    <property type="component" value="Unassembled WGS sequence"/>
</dbReference>
<accession>A0A811PU87</accession>
<organism evidence="2 3">
    <name type="scientific">Miscanthus lutarioriparius</name>
    <dbReference type="NCBI Taxonomy" id="422564"/>
    <lineage>
        <taxon>Eukaryota</taxon>
        <taxon>Viridiplantae</taxon>
        <taxon>Streptophyta</taxon>
        <taxon>Embryophyta</taxon>
        <taxon>Tracheophyta</taxon>
        <taxon>Spermatophyta</taxon>
        <taxon>Magnoliopsida</taxon>
        <taxon>Liliopsida</taxon>
        <taxon>Poales</taxon>
        <taxon>Poaceae</taxon>
        <taxon>PACMAD clade</taxon>
        <taxon>Panicoideae</taxon>
        <taxon>Andropogonodae</taxon>
        <taxon>Andropogoneae</taxon>
        <taxon>Saccharinae</taxon>
        <taxon>Miscanthus</taxon>
    </lineage>
</organism>
<comment type="caution">
    <text evidence="2">The sequence shown here is derived from an EMBL/GenBank/DDBJ whole genome shotgun (WGS) entry which is preliminary data.</text>
</comment>
<evidence type="ECO:0000313" key="2">
    <source>
        <dbReference type="EMBL" id="CAD6251465.1"/>
    </source>
</evidence>
<keyword evidence="3" id="KW-1185">Reference proteome</keyword>
<comment type="similarity">
    <text evidence="1">Belongs to the UDP-glycosyltransferase family.</text>
</comment>
<proteinExistence type="inferred from homology"/>
<sequence>MAPTEESASAMPAPPPPPHFVIVPLVEQGHTIPMVDLARHLAERGARASLVTTPVNGARLRGVAEQAVRTNLSLEIVELPLPTDTDNGLPPGIENVDQVTDNGHFIPLFNAVQKLAGPLQAYLRALALRPSCIISDWSNPWTAGVARRLGIPRLFFHGPSCFYSLCDLNAIDHGLRE</sequence>
<dbReference type="GO" id="GO:0035251">
    <property type="term" value="F:UDP-glucosyltransferase activity"/>
    <property type="evidence" value="ECO:0007669"/>
    <property type="project" value="TreeGrafter"/>
</dbReference>
<name>A0A811PU87_9POAL</name>
<gene>
    <name evidence="2" type="ORF">NCGR_LOCUS35209</name>
</gene>
<protein>
    <submittedName>
        <fullName evidence="2">Uncharacterized protein</fullName>
    </submittedName>
</protein>